<dbReference type="EMBL" id="AWSJ01000294">
    <property type="protein sequence ID" value="ERI07134.1"/>
    <property type="molecule type" value="Genomic_DNA"/>
</dbReference>
<keyword evidence="3" id="KW-1185">Reference proteome</keyword>
<keyword evidence="1" id="KW-0812">Transmembrane</keyword>
<dbReference type="PATRIC" id="fig|649747.3.peg.4302"/>
<dbReference type="GeneID" id="92841363"/>
<reference evidence="2 3" key="1">
    <citation type="submission" date="2013-08" db="EMBL/GenBank/DDBJ databases">
        <authorList>
            <person name="Weinstock G."/>
            <person name="Sodergren E."/>
            <person name="Wylie T."/>
            <person name="Fulton L."/>
            <person name="Fulton R."/>
            <person name="Fronick C."/>
            <person name="O'Laughlin M."/>
            <person name="Godfrey J."/>
            <person name="Miner T."/>
            <person name="Herter B."/>
            <person name="Appelbaum E."/>
            <person name="Cordes M."/>
            <person name="Lek S."/>
            <person name="Wollam A."/>
            <person name="Pepin K.H."/>
            <person name="Palsikar V.B."/>
            <person name="Mitreva M."/>
            <person name="Wilson R.K."/>
        </authorList>
    </citation>
    <scope>NUCLEOTIDE SEQUENCE [LARGE SCALE GENOMIC DNA]</scope>
    <source>
        <strain evidence="2 3">ATCC 12856</strain>
    </source>
</reference>
<dbReference type="HOGENOM" id="CLU_2646605_0_0_9"/>
<dbReference type="AlphaFoldDB" id="U1WEZ7"/>
<keyword evidence="1" id="KW-1133">Transmembrane helix</keyword>
<name>U1WEZ7_ANEAE</name>
<proteinExistence type="predicted"/>
<keyword evidence="1" id="KW-0472">Membrane</keyword>
<dbReference type="Proteomes" id="UP000016511">
    <property type="component" value="Unassembled WGS sequence"/>
</dbReference>
<evidence type="ECO:0000256" key="1">
    <source>
        <dbReference type="SAM" id="Phobius"/>
    </source>
</evidence>
<organism evidence="2 3">
    <name type="scientific">Aneurinibacillus aneurinilyticus ATCC 12856</name>
    <dbReference type="NCBI Taxonomy" id="649747"/>
    <lineage>
        <taxon>Bacteria</taxon>
        <taxon>Bacillati</taxon>
        <taxon>Bacillota</taxon>
        <taxon>Bacilli</taxon>
        <taxon>Bacillales</taxon>
        <taxon>Paenibacillaceae</taxon>
        <taxon>Aneurinibacillus group</taxon>
        <taxon>Aneurinibacillus</taxon>
    </lineage>
</organism>
<dbReference type="STRING" id="649747.HMPREF0083_04777"/>
<sequence length="76" mass="8946">MKKISIWAIRTLLLGTFLVLTVYVFDWRLMLEQGNTLLMHPGWLVWMSGMYLGAFAPLSFREIRSWIQGKNKKLND</sequence>
<protein>
    <submittedName>
        <fullName evidence="2">Uncharacterized protein</fullName>
    </submittedName>
</protein>
<accession>U1WEZ7</accession>
<comment type="caution">
    <text evidence="2">The sequence shown here is derived from an EMBL/GenBank/DDBJ whole genome shotgun (WGS) entry which is preliminary data.</text>
</comment>
<dbReference type="RefSeq" id="WP_021624340.1">
    <property type="nucleotide sequence ID" value="NZ_KE952900.1"/>
</dbReference>
<feature type="transmembrane region" description="Helical" evidence="1">
    <location>
        <begin position="7"/>
        <end position="25"/>
    </location>
</feature>
<feature type="transmembrane region" description="Helical" evidence="1">
    <location>
        <begin position="37"/>
        <end position="60"/>
    </location>
</feature>
<evidence type="ECO:0000313" key="2">
    <source>
        <dbReference type="EMBL" id="ERI07134.1"/>
    </source>
</evidence>
<gene>
    <name evidence="2" type="ORF">HMPREF0083_04777</name>
</gene>
<evidence type="ECO:0000313" key="3">
    <source>
        <dbReference type="Proteomes" id="UP000016511"/>
    </source>
</evidence>